<organism evidence="1 2">
    <name type="scientific">Naganishia onofrii</name>
    <dbReference type="NCBI Taxonomy" id="1851511"/>
    <lineage>
        <taxon>Eukaryota</taxon>
        <taxon>Fungi</taxon>
        <taxon>Dikarya</taxon>
        <taxon>Basidiomycota</taxon>
        <taxon>Agaricomycotina</taxon>
        <taxon>Tremellomycetes</taxon>
        <taxon>Filobasidiales</taxon>
        <taxon>Filobasidiaceae</taxon>
        <taxon>Naganishia</taxon>
    </lineage>
</organism>
<reference evidence="1" key="1">
    <citation type="submission" date="2023-04" db="EMBL/GenBank/DDBJ databases">
        <title>Draft Genome sequencing of Naganishia species isolated from polar environments using Oxford Nanopore Technology.</title>
        <authorList>
            <person name="Leo P."/>
            <person name="Venkateswaran K."/>
        </authorList>
    </citation>
    <scope>NUCLEOTIDE SEQUENCE</scope>
    <source>
        <strain evidence="1">DBVPG 5303</strain>
    </source>
</reference>
<comment type="caution">
    <text evidence="1">The sequence shown here is derived from an EMBL/GenBank/DDBJ whole genome shotgun (WGS) entry which is preliminary data.</text>
</comment>
<protein>
    <submittedName>
        <fullName evidence="1">Uncharacterized protein</fullName>
    </submittedName>
</protein>
<gene>
    <name evidence="1" type="ORF">QFC24_005139</name>
</gene>
<accession>A0ACC2XCK2</accession>
<proteinExistence type="predicted"/>
<name>A0ACC2XCK2_9TREE</name>
<dbReference type="EMBL" id="JASBWV010000020">
    <property type="protein sequence ID" value="KAJ9120467.1"/>
    <property type="molecule type" value="Genomic_DNA"/>
</dbReference>
<sequence length="222" mass="23804">MLATLNTVGSSSNKDSSDPDDEEACLAFGLSILDEFFKESEDRPRATEKESNPPMHKETGDEGTFLNIPQSPITILSKVTDAKHPLDSSRETPDSQGISLISPMSVKSQVSNSPPSPGKTGGWRWRAEERALRQALKDSSAAHAASLPKSAAPSSTMSDAIATTGNSIPQTRSRGKAVRQVGPMIGGVQRMRDGTVCESCKKSKTKCQPWHALVSVDQDLSH</sequence>
<keyword evidence="2" id="KW-1185">Reference proteome</keyword>
<evidence type="ECO:0000313" key="1">
    <source>
        <dbReference type="EMBL" id="KAJ9120467.1"/>
    </source>
</evidence>
<evidence type="ECO:0000313" key="2">
    <source>
        <dbReference type="Proteomes" id="UP001234202"/>
    </source>
</evidence>
<dbReference type="Proteomes" id="UP001234202">
    <property type="component" value="Unassembled WGS sequence"/>
</dbReference>